<protein>
    <submittedName>
        <fullName evidence="2">Uncharacterized protein</fullName>
    </submittedName>
</protein>
<sequence>MFITRRLPRDNFHSINITVSEESLFKNKEILTDLANMTKHFLNFKMKQNGDALVATHRILINFFDQAVIGKNRSKNHGYCGHQDNDCSKKLQKSRTSCLLSPAQNKAHHRRLQIGDINLLSPTQDKTHY</sequence>
<accession>A0A0N5CII3</accession>
<organism evidence="1 2">
    <name type="scientific">Strongyloides papillosus</name>
    <name type="common">Intestinal threadworm</name>
    <dbReference type="NCBI Taxonomy" id="174720"/>
    <lineage>
        <taxon>Eukaryota</taxon>
        <taxon>Metazoa</taxon>
        <taxon>Ecdysozoa</taxon>
        <taxon>Nematoda</taxon>
        <taxon>Chromadorea</taxon>
        <taxon>Rhabditida</taxon>
        <taxon>Tylenchina</taxon>
        <taxon>Panagrolaimomorpha</taxon>
        <taxon>Strongyloidoidea</taxon>
        <taxon>Strongyloididae</taxon>
        <taxon>Strongyloides</taxon>
    </lineage>
</organism>
<name>A0A0N5CII3_STREA</name>
<keyword evidence="1" id="KW-1185">Reference proteome</keyword>
<proteinExistence type="predicted"/>
<evidence type="ECO:0000313" key="1">
    <source>
        <dbReference type="Proteomes" id="UP000046392"/>
    </source>
</evidence>
<dbReference type="Proteomes" id="UP000046392">
    <property type="component" value="Unplaced"/>
</dbReference>
<dbReference type="AlphaFoldDB" id="A0A0N5CII3"/>
<evidence type="ECO:0000313" key="2">
    <source>
        <dbReference type="WBParaSite" id="SPAL_0001763775.1"/>
    </source>
</evidence>
<reference evidence="2" key="1">
    <citation type="submission" date="2017-02" db="UniProtKB">
        <authorList>
            <consortium name="WormBaseParasite"/>
        </authorList>
    </citation>
    <scope>IDENTIFICATION</scope>
</reference>
<dbReference type="WBParaSite" id="SPAL_0001763775.1">
    <property type="protein sequence ID" value="SPAL_0001763775.1"/>
    <property type="gene ID" value="SPAL_0001763775"/>
</dbReference>